<sequence length="499" mass="49950">MLGYGKWSRKGTIVVALAAFGAMALPGVAFADNVVNDVDVTAGDNTITTGGTTTIGYKINATGVGSDGQAGCNASDATPATLTLSVPADVTASRTSLTFTACNAYQPVTFSSVVAGDHHINVSSISDAGVGSYENRANWTLRVIAPPPPPNTAPSVSVSGVTDGASYEIGSEPSPSCEVTDAEDGNSTVAAVVNGTLSHGLGTQTATCDHIDKGGLAADTATATYTIVDTGNPTIGHTLSPSTPDGDNGWYRQDVAVTFTCADAGGSGIDTCVGDTALGEGEDQSVTGTATDWAGNTATDTVPDIDIDKTAPVVALVGGPGASYYYGNDPAAPTCDASDALSGLASCEVTGGGTSVGAHSYTATATDNAGNTATATLNYTVLAWTTKGYNAPVDMGGVLNTVKGGSTVPLKFELFAGPTELTSTSAVTGFKTQKISCTSATGVEDAIELLTTGGTSLRFDTTAGQFVQNWKTPTGAGSCYAATMTSNDGSTITALFKIK</sequence>
<evidence type="ECO:0000256" key="1">
    <source>
        <dbReference type="SAM" id="MobiDB-lite"/>
    </source>
</evidence>
<evidence type="ECO:0008006" key="5">
    <source>
        <dbReference type="Google" id="ProtNLM"/>
    </source>
</evidence>
<proteinExistence type="predicted"/>
<feature type="region of interest" description="Disordered" evidence="1">
    <location>
        <begin position="150"/>
        <end position="182"/>
    </location>
</feature>
<feature type="signal peptide" evidence="2">
    <location>
        <begin position="1"/>
        <end position="31"/>
    </location>
</feature>
<dbReference type="EMBL" id="JZDQ02000002">
    <property type="protein sequence ID" value="OIJ28481.1"/>
    <property type="molecule type" value="Genomic_DNA"/>
</dbReference>
<evidence type="ECO:0000313" key="3">
    <source>
        <dbReference type="EMBL" id="OIJ28481.1"/>
    </source>
</evidence>
<feature type="chain" id="PRO_5009630735" description="Ig-like domain-containing protein" evidence="2">
    <location>
        <begin position="32"/>
        <end position="499"/>
    </location>
</feature>
<gene>
    <name evidence="3" type="ORF">UG56_001475</name>
</gene>
<name>A0A1J4NDC3_9ACTN</name>
<protein>
    <recommendedName>
        <fullName evidence="5">Ig-like domain-containing protein</fullName>
    </recommendedName>
</protein>
<dbReference type="RefSeq" id="WP_045547449.1">
    <property type="nucleotide sequence ID" value="NZ_JZDQ02000002.1"/>
</dbReference>
<reference evidence="3" key="1">
    <citation type="submission" date="2016-10" db="EMBL/GenBank/DDBJ databases">
        <title>Draft Genome Sequence of Nocardioides luteus Strain BAFB, an Alkane-Degrading Bacterium Isolated from JP-7 Polluted Soil.</title>
        <authorList>
            <person name="Brown L."/>
            <person name="Ruiz O.N."/>
            <person name="Gunasekera T."/>
        </authorList>
    </citation>
    <scope>NUCLEOTIDE SEQUENCE [LARGE SCALE GENOMIC DNA]</scope>
    <source>
        <strain evidence="3">BAFB</strain>
    </source>
</reference>
<dbReference type="AlphaFoldDB" id="A0A1J4NDC3"/>
<keyword evidence="2" id="KW-0732">Signal</keyword>
<evidence type="ECO:0000313" key="4">
    <source>
        <dbReference type="Proteomes" id="UP000033772"/>
    </source>
</evidence>
<dbReference type="STRING" id="1844.UG56_001475"/>
<evidence type="ECO:0000256" key="2">
    <source>
        <dbReference type="SAM" id="SignalP"/>
    </source>
</evidence>
<organism evidence="3 4">
    <name type="scientific">Nocardioides luteus</name>
    <dbReference type="NCBI Taxonomy" id="1844"/>
    <lineage>
        <taxon>Bacteria</taxon>
        <taxon>Bacillati</taxon>
        <taxon>Actinomycetota</taxon>
        <taxon>Actinomycetes</taxon>
        <taxon>Propionibacteriales</taxon>
        <taxon>Nocardioidaceae</taxon>
        <taxon>Nocardioides</taxon>
    </lineage>
</organism>
<accession>A0A1J4NDC3</accession>
<comment type="caution">
    <text evidence="3">The sequence shown here is derived from an EMBL/GenBank/DDBJ whole genome shotgun (WGS) entry which is preliminary data.</text>
</comment>
<dbReference type="Proteomes" id="UP000033772">
    <property type="component" value="Unassembled WGS sequence"/>
</dbReference>
<dbReference type="NCBIfam" id="NF038114">
    <property type="entry name" value="rightmost"/>
    <property type="match status" value="1"/>
</dbReference>
<dbReference type="OrthoDB" id="5718261at2"/>
<keyword evidence="4" id="KW-1185">Reference proteome</keyword>